<evidence type="ECO:0000256" key="1">
    <source>
        <dbReference type="SAM" id="Coils"/>
    </source>
</evidence>
<feature type="region of interest" description="Disordered" evidence="2">
    <location>
        <begin position="295"/>
        <end position="318"/>
    </location>
</feature>
<evidence type="ECO:0000313" key="4">
    <source>
        <dbReference type="Proteomes" id="UP000324800"/>
    </source>
</evidence>
<proteinExistence type="predicted"/>
<dbReference type="Proteomes" id="UP000324800">
    <property type="component" value="Unassembled WGS sequence"/>
</dbReference>
<feature type="coiled-coil region" evidence="1">
    <location>
        <begin position="230"/>
        <end position="281"/>
    </location>
</feature>
<accession>A0A5J4X7P9</accession>
<evidence type="ECO:0000313" key="3">
    <source>
        <dbReference type="EMBL" id="KAA6402559.1"/>
    </source>
</evidence>
<protein>
    <submittedName>
        <fullName evidence="3">Uncharacterized protein</fullName>
    </submittedName>
</protein>
<dbReference type="EMBL" id="SNRW01000216">
    <property type="protein sequence ID" value="KAA6402559.1"/>
    <property type="molecule type" value="Genomic_DNA"/>
</dbReference>
<name>A0A5J4X7P9_9EUKA</name>
<feature type="coiled-coil region" evidence="1">
    <location>
        <begin position="47"/>
        <end position="100"/>
    </location>
</feature>
<dbReference type="OrthoDB" id="10676797at2759"/>
<evidence type="ECO:0000256" key="2">
    <source>
        <dbReference type="SAM" id="MobiDB-lite"/>
    </source>
</evidence>
<reference evidence="3 4" key="1">
    <citation type="submission" date="2019-03" db="EMBL/GenBank/DDBJ databases">
        <title>Single cell metagenomics reveals metabolic interactions within the superorganism composed of flagellate Streblomastix strix and complex community of Bacteroidetes bacteria on its surface.</title>
        <authorList>
            <person name="Treitli S.C."/>
            <person name="Kolisko M."/>
            <person name="Husnik F."/>
            <person name="Keeling P."/>
            <person name="Hampl V."/>
        </authorList>
    </citation>
    <scope>NUCLEOTIDE SEQUENCE [LARGE SCALE GENOMIC DNA]</scope>
    <source>
        <strain evidence="3">ST1C</strain>
    </source>
</reference>
<sequence length="318" mass="37678">MADFYLVLPENVGTTEANDNESFEQQISHDEQSLELEEESGSFVFGEDRFRQLIEKLRTENERLQNANSQLVRSQKICVKERENELKKIYEDALNKERQAMLKGRPIHQEIHTQTDSHSSEFTSSICTQTDNDHHSRNIEVQTVVDLQMVKQNSEQTQTEQDLRNTYTREFSVQTGNDLKGVLDKVTQTELCAPLNIEREFDSSIKQRQKLADEQQKVLSEARIQAEMFLQDANEAKLSLQREKQEYLEQRRQLDEVKIFLQKQEVHRKDEEEKLMRIQNELVVKRVQLDEQRGCYQRDGKDGQDDDEYEYRYEQKQH</sequence>
<organism evidence="3 4">
    <name type="scientific">Streblomastix strix</name>
    <dbReference type="NCBI Taxonomy" id="222440"/>
    <lineage>
        <taxon>Eukaryota</taxon>
        <taxon>Metamonada</taxon>
        <taxon>Preaxostyla</taxon>
        <taxon>Oxymonadida</taxon>
        <taxon>Streblomastigidae</taxon>
        <taxon>Streblomastix</taxon>
    </lineage>
</organism>
<dbReference type="AlphaFoldDB" id="A0A5J4X7P9"/>
<keyword evidence="1" id="KW-0175">Coiled coil</keyword>
<gene>
    <name evidence="3" type="ORF">EZS28_001910</name>
</gene>
<comment type="caution">
    <text evidence="3">The sequence shown here is derived from an EMBL/GenBank/DDBJ whole genome shotgun (WGS) entry which is preliminary data.</text>
</comment>